<evidence type="ECO:0000313" key="3">
    <source>
        <dbReference type="Proteomes" id="UP000194137"/>
    </source>
</evidence>
<name>A0A1W6ZXT2_9HYPH</name>
<dbReference type="EMBL" id="CP021112">
    <property type="protein sequence ID" value="ARQ02164.1"/>
    <property type="molecule type" value="Genomic_DNA"/>
</dbReference>
<gene>
    <name evidence="2" type="ORF">CAK95_25980</name>
</gene>
<feature type="signal peptide" evidence="1">
    <location>
        <begin position="1"/>
        <end position="21"/>
    </location>
</feature>
<evidence type="ECO:0000313" key="2">
    <source>
        <dbReference type="EMBL" id="ARQ02164.1"/>
    </source>
</evidence>
<proteinExistence type="predicted"/>
<dbReference type="AlphaFoldDB" id="A0A1W6ZXT2"/>
<protein>
    <submittedName>
        <fullName evidence="2">Uncharacterized protein</fullName>
    </submittedName>
</protein>
<keyword evidence="1" id="KW-0732">Signal</keyword>
<dbReference type="PROSITE" id="PS51257">
    <property type="entry name" value="PROKAR_LIPOPROTEIN"/>
    <property type="match status" value="1"/>
</dbReference>
<sequence>MIMRYLSIGLLLFVAACKAYSSPVAGTDPADPAARVAPLRYQAALGTYVSQRPVAPGDWREQNRRVTPPSQQ</sequence>
<dbReference type="KEGG" id="psin:CAK95_25980"/>
<dbReference type="STRING" id="1235591.CAK95_25980"/>
<dbReference type="Proteomes" id="UP000194137">
    <property type="component" value="Chromosome"/>
</dbReference>
<reference evidence="2 3" key="1">
    <citation type="submission" date="2017-05" db="EMBL/GenBank/DDBJ databases">
        <title>Full genome sequence of Pseudorhodoplanes sinuspersici.</title>
        <authorList>
            <person name="Dastgheib S.M.M."/>
            <person name="Shavandi M."/>
            <person name="Tirandaz H."/>
        </authorList>
    </citation>
    <scope>NUCLEOTIDE SEQUENCE [LARGE SCALE GENOMIC DNA]</scope>
    <source>
        <strain evidence="2 3">RIPI110</strain>
    </source>
</reference>
<feature type="chain" id="PRO_5012190701" evidence="1">
    <location>
        <begin position="22"/>
        <end position="72"/>
    </location>
</feature>
<accession>A0A1W6ZXT2</accession>
<keyword evidence="3" id="KW-1185">Reference proteome</keyword>
<evidence type="ECO:0000256" key="1">
    <source>
        <dbReference type="SAM" id="SignalP"/>
    </source>
</evidence>
<organism evidence="2 3">
    <name type="scientific">Pseudorhodoplanes sinuspersici</name>
    <dbReference type="NCBI Taxonomy" id="1235591"/>
    <lineage>
        <taxon>Bacteria</taxon>
        <taxon>Pseudomonadati</taxon>
        <taxon>Pseudomonadota</taxon>
        <taxon>Alphaproteobacteria</taxon>
        <taxon>Hyphomicrobiales</taxon>
        <taxon>Pseudorhodoplanes</taxon>
    </lineage>
</organism>